<reference evidence="3 4" key="1">
    <citation type="journal article" date="2019" name="Sci. Rep.">
        <title>Orb-weaving spider Araneus ventricosus genome elucidates the spidroin gene catalogue.</title>
        <authorList>
            <person name="Kono N."/>
            <person name="Nakamura H."/>
            <person name="Ohtoshi R."/>
            <person name="Moran D.A.P."/>
            <person name="Shinohara A."/>
            <person name="Yoshida Y."/>
            <person name="Fujiwara M."/>
            <person name="Mori M."/>
            <person name="Tomita M."/>
            <person name="Arakawa K."/>
        </authorList>
    </citation>
    <scope>NUCLEOTIDE SEQUENCE [LARGE SCALE GENOMIC DNA]</scope>
</reference>
<dbReference type="InterPro" id="IPR006579">
    <property type="entry name" value="Pre_C2HC_dom"/>
</dbReference>
<evidence type="ECO:0000256" key="1">
    <source>
        <dbReference type="SAM" id="MobiDB-lite"/>
    </source>
</evidence>
<comment type="caution">
    <text evidence="3">The sequence shown here is derived from an EMBL/GenBank/DDBJ whole genome shotgun (WGS) entry which is preliminary data.</text>
</comment>
<protein>
    <submittedName>
        <fullName evidence="3">Nucleic-acid-binding protein from transposon X-element</fullName>
    </submittedName>
</protein>
<dbReference type="Proteomes" id="UP000499080">
    <property type="component" value="Unassembled WGS sequence"/>
</dbReference>
<evidence type="ECO:0000313" key="3">
    <source>
        <dbReference type="EMBL" id="GBN60317.1"/>
    </source>
</evidence>
<name>A0A4Y2QCH0_ARAVE</name>
<evidence type="ECO:0000313" key="4">
    <source>
        <dbReference type="Proteomes" id="UP000499080"/>
    </source>
</evidence>
<gene>
    <name evidence="3" type="primary">ORF1_56</name>
    <name evidence="3" type="ORF">AVEN_5004_1</name>
</gene>
<feature type="region of interest" description="Disordered" evidence="1">
    <location>
        <begin position="421"/>
        <end position="440"/>
    </location>
</feature>
<sequence length="497" mass="56749">MSEDGRSRSTLSSSSTKLSFIPNQFLSSYKPSIKEDDSPINYTQSWVQNHNQQPRSDGQICQEISRRESIIDKNQDFAQTCRKVIRDLQINGGSAALIASRNNELLSYEKKIDESESILISIGPCPVMSCSKHHEAIKDDAMDLETGQYVDQNSEFKVVSPKKAAKNLPNLTKSPILTANKFHELANLDDNKPQIPAINLKLDSNYNLTLQEIHSMFPETENRLVKGYISIQANSPENRLKIIELLKKNKKEFVLSEAQTDRPLKIVIKRLPIDQDKEELKAILESKGFKILRISQLKNYRQKTLYPYFLVDVAKNENHLKIFNLKTIKHLNIKIEAFKRKNRVTICFKCSDFHHSAKNCQCNPRCIKCAGVHETRDCSIKNKIENPICINCNGEGHLASWRGCPKFPKINNYPSKPTYAQKLKSHTPKPNYPTNPENLSEPLTTNQDISDFQTIAKALKTVKDALNEFPNLLEISEALKNTKDKFQRLNLLIKLID</sequence>
<keyword evidence="4" id="KW-1185">Reference proteome</keyword>
<dbReference type="OrthoDB" id="6434386at2759"/>
<dbReference type="AlphaFoldDB" id="A0A4Y2QCH0"/>
<feature type="domain" description="Pre-C2HC" evidence="2">
    <location>
        <begin position="278"/>
        <end position="342"/>
    </location>
</feature>
<evidence type="ECO:0000259" key="2">
    <source>
        <dbReference type="Pfam" id="PF07530"/>
    </source>
</evidence>
<dbReference type="Pfam" id="PF07530">
    <property type="entry name" value="PRE_C2HC"/>
    <property type="match status" value="1"/>
</dbReference>
<organism evidence="3 4">
    <name type="scientific">Araneus ventricosus</name>
    <name type="common">Orbweaver spider</name>
    <name type="synonym">Epeira ventricosa</name>
    <dbReference type="NCBI Taxonomy" id="182803"/>
    <lineage>
        <taxon>Eukaryota</taxon>
        <taxon>Metazoa</taxon>
        <taxon>Ecdysozoa</taxon>
        <taxon>Arthropoda</taxon>
        <taxon>Chelicerata</taxon>
        <taxon>Arachnida</taxon>
        <taxon>Araneae</taxon>
        <taxon>Araneomorphae</taxon>
        <taxon>Entelegynae</taxon>
        <taxon>Araneoidea</taxon>
        <taxon>Araneidae</taxon>
        <taxon>Araneus</taxon>
    </lineage>
</organism>
<dbReference type="EMBL" id="BGPR01137593">
    <property type="protein sequence ID" value="GBN60317.1"/>
    <property type="molecule type" value="Genomic_DNA"/>
</dbReference>
<accession>A0A4Y2QCH0</accession>
<proteinExistence type="predicted"/>